<name>A0ABY6HNQ3_9ARCH</name>
<dbReference type="Gene3D" id="1.10.10.10">
    <property type="entry name" value="Winged helix-like DNA-binding domain superfamily/Winged helix DNA-binding domain"/>
    <property type="match status" value="2"/>
</dbReference>
<dbReference type="PANTHER" id="PTHR36216:SF1">
    <property type="entry name" value="HTH ARSR-TYPE DOMAIN-CONTAINING PROTEIN"/>
    <property type="match status" value="1"/>
</dbReference>
<dbReference type="SUPFAM" id="SSF46785">
    <property type="entry name" value="Winged helix' DNA-binding domain"/>
    <property type="match status" value="1"/>
</dbReference>
<organism evidence="2 3">
    <name type="scientific">Candidatus Lokiarchaeum ossiferum</name>
    <dbReference type="NCBI Taxonomy" id="2951803"/>
    <lineage>
        <taxon>Archaea</taxon>
        <taxon>Promethearchaeati</taxon>
        <taxon>Promethearchaeota</taxon>
        <taxon>Promethearchaeia</taxon>
        <taxon>Promethearchaeales</taxon>
        <taxon>Promethearchaeaceae</taxon>
        <taxon>Candidatus Lokiarchaeum</taxon>
    </lineage>
</organism>
<dbReference type="Proteomes" id="UP001208689">
    <property type="component" value="Chromosome"/>
</dbReference>
<evidence type="ECO:0000313" key="2">
    <source>
        <dbReference type="EMBL" id="UYP45143.1"/>
    </source>
</evidence>
<reference evidence="2" key="1">
    <citation type="submission" date="2022-09" db="EMBL/GenBank/DDBJ databases">
        <title>Actin cytoskeleton and complex cell architecture in an #Asgard archaeon.</title>
        <authorList>
            <person name="Ponce Toledo R.I."/>
            <person name="Schleper C."/>
            <person name="Rodrigues Oliveira T."/>
            <person name="Wollweber F."/>
            <person name="Xu J."/>
            <person name="Rittmann S."/>
            <person name="Klingl A."/>
            <person name="Pilhofer M."/>
        </authorList>
    </citation>
    <scope>NUCLEOTIDE SEQUENCE</scope>
    <source>
        <strain evidence="2">B-35</strain>
    </source>
</reference>
<sequence>MAEKVRPKQKKKSSEIESQLSESDSVQEIVLEKVHIEETPLSPFPSTAESLPSHKNLEETQINSVNASISTNSEEKQTNSISKVQSEQKSSPNLSRDVQKTIAQLKKAKKDPLAKLASQYEKLSELEKSILEIAKTILKKKKYSAELTADRIEMMSPLVEQLHSKCVAKLTYTKGFTREEIFAAIQNLKNEYWLVTEQRRTRYEILNSPILKNVIKFIHEHPGTHARDPAITEELGITRNPFIKHVMVLDAFGLIRTKKIGRTQNYFLIDVPETFDEFVVLFSNPLVVQIMILLMQESIGLSEIARRLGVYHGAIQYHIKNLISLNLIFKDGKSLSVNVDLLKEYNSLYKVPPFHLYF</sequence>
<evidence type="ECO:0008006" key="4">
    <source>
        <dbReference type="Google" id="ProtNLM"/>
    </source>
</evidence>
<gene>
    <name evidence="2" type="ORF">NEF87_001428</name>
</gene>
<keyword evidence="3" id="KW-1185">Reference proteome</keyword>
<evidence type="ECO:0000313" key="3">
    <source>
        <dbReference type="Proteomes" id="UP001208689"/>
    </source>
</evidence>
<dbReference type="InterPro" id="IPR036390">
    <property type="entry name" value="WH_DNA-bd_sf"/>
</dbReference>
<dbReference type="PANTHER" id="PTHR36216">
    <property type="entry name" value="TRANSCRIPTIONAL REGULATOR, TRMB"/>
    <property type="match status" value="1"/>
</dbReference>
<feature type="region of interest" description="Disordered" evidence="1">
    <location>
        <begin position="1"/>
        <end position="24"/>
    </location>
</feature>
<feature type="region of interest" description="Disordered" evidence="1">
    <location>
        <begin position="37"/>
        <end position="98"/>
    </location>
</feature>
<feature type="compositionally biased region" description="Polar residues" evidence="1">
    <location>
        <begin position="59"/>
        <end position="96"/>
    </location>
</feature>
<dbReference type="CDD" id="cd00090">
    <property type="entry name" value="HTH_ARSR"/>
    <property type="match status" value="1"/>
</dbReference>
<evidence type="ECO:0000256" key="1">
    <source>
        <dbReference type="SAM" id="MobiDB-lite"/>
    </source>
</evidence>
<dbReference type="InterPro" id="IPR011991">
    <property type="entry name" value="ArsR-like_HTH"/>
</dbReference>
<dbReference type="EMBL" id="CP104013">
    <property type="protein sequence ID" value="UYP45143.1"/>
    <property type="molecule type" value="Genomic_DNA"/>
</dbReference>
<dbReference type="InterPro" id="IPR036388">
    <property type="entry name" value="WH-like_DNA-bd_sf"/>
</dbReference>
<protein>
    <recommendedName>
        <fullName evidence="4">HTH arsR-type domain-containing protein</fullName>
    </recommendedName>
</protein>
<accession>A0ABY6HNQ3</accession>
<proteinExistence type="predicted"/>